<dbReference type="InterPro" id="IPR039568">
    <property type="entry name" value="Peptidase_MA-like_dom"/>
</dbReference>
<keyword evidence="1" id="KW-1133">Transmembrane helix</keyword>
<name>A0A382LPY8_9ZZZZ</name>
<sequence length="305" mass="35709">KMMRIILFMSIFVAQVFSDTFPTALGECALEIYGGRVDDIPEIVQLIKDESVILVDELGEVNIRSYSVYITSNMEDFYEKSKGPVPEWGIALAKLNPDRAILKSPGLANISFIRMKEVIVHELNHIYMFRIPNYYTMPSWFKEGMAMAGSNEFSLLHKIEISKAHWRKQTIPLQRLRNMGIHSKEKIKLAYGESAAAVEALQYYYGEDTPLKILDDMRTGMEFYDALEAAINEDYIEFQIKYEIYLEENYNWVFLLRSAKYIYVILPIILVLGFLYRTHRNKLKLKQWEIEEQLEDLERNEELPN</sequence>
<evidence type="ECO:0000259" key="2">
    <source>
        <dbReference type="Pfam" id="PF13485"/>
    </source>
</evidence>
<accession>A0A382LPY8</accession>
<feature type="transmembrane region" description="Helical" evidence="1">
    <location>
        <begin position="261"/>
        <end position="278"/>
    </location>
</feature>
<dbReference type="Pfam" id="PF13485">
    <property type="entry name" value="Peptidase_MA_2"/>
    <property type="match status" value="1"/>
</dbReference>
<gene>
    <name evidence="3" type="ORF">METZ01_LOCUS291480</name>
</gene>
<organism evidence="3">
    <name type="scientific">marine metagenome</name>
    <dbReference type="NCBI Taxonomy" id="408172"/>
    <lineage>
        <taxon>unclassified sequences</taxon>
        <taxon>metagenomes</taxon>
        <taxon>ecological metagenomes</taxon>
    </lineage>
</organism>
<keyword evidence="1" id="KW-0472">Membrane</keyword>
<evidence type="ECO:0000256" key="1">
    <source>
        <dbReference type="SAM" id="Phobius"/>
    </source>
</evidence>
<dbReference type="AlphaFoldDB" id="A0A382LPY8"/>
<feature type="domain" description="Peptidase MA-like" evidence="2">
    <location>
        <begin position="107"/>
        <end position="234"/>
    </location>
</feature>
<proteinExistence type="predicted"/>
<keyword evidence="1" id="KW-0812">Transmembrane</keyword>
<protein>
    <recommendedName>
        <fullName evidence="2">Peptidase MA-like domain-containing protein</fullName>
    </recommendedName>
</protein>
<evidence type="ECO:0000313" key="3">
    <source>
        <dbReference type="EMBL" id="SVC38626.1"/>
    </source>
</evidence>
<reference evidence="3" key="1">
    <citation type="submission" date="2018-05" db="EMBL/GenBank/DDBJ databases">
        <authorList>
            <person name="Lanie J.A."/>
            <person name="Ng W.-L."/>
            <person name="Kazmierczak K.M."/>
            <person name="Andrzejewski T.M."/>
            <person name="Davidsen T.M."/>
            <person name="Wayne K.J."/>
            <person name="Tettelin H."/>
            <person name="Glass J.I."/>
            <person name="Rusch D."/>
            <person name="Podicherti R."/>
            <person name="Tsui H.-C.T."/>
            <person name="Winkler M.E."/>
        </authorList>
    </citation>
    <scope>NUCLEOTIDE SEQUENCE</scope>
</reference>
<dbReference type="EMBL" id="UINC01088423">
    <property type="protein sequence ID" value="SVC38626.1"/>
    <property type="molecule type" value="Genomic_DNA"/>
</dbReference>
<feature type="non-terminal residue" evidence="3">
    <location>
        <position position="1"/>
    </location>
</feature>